<reference evidence="4 5" key="1">
    <citation type="submission" date="2019-03" db="EMBL/GenBank/DDBJ databases">
        <title>Genomic Encyclopedia of Type Strains, Phase III (KMG-III): the genomes of soil and plant-associated and newly described type strains.</title>
        <authorList>
            <person name="Whitman W."/>
        </authorList>
    </citation>
    <scope>NUCLEOTIDE SEQUENCE [LARGE SCALE GENOMIC DNA]</scope>
    <source>
        <strain evidence="4 5">VKM Ac-2575</strain>
    </source>
</reference>
<dbReference type="Gene3D" id="3.40.630.30">
    <property type="match status" value="1"/>
</dbReference>
<keyword evidence="5" id="KW-1185">Reference proteome</keyword>
<name>A0A4R7SZ29_9ACTN</name>
<dbReference type="SUPFAM" id="SSF55729">
    <property type="entry name" value="Acyl-CoA N-acyltransferases (Nat)"/>
    <property type="match status" value="1"/>
</dbReference>
<dbReference type="GO" id="GO:0005840">
    <property type="term" value="C:ribosome"/>
    <property type="evidence" value="ECO:0007669"/>
    <property type="project" value="UniProtKB-KW"/>
</dbReference>
<dbReference type="InterPro" id="IPR050832">
    <property type="entry name" value="Bact_Acetyltransf"/>
</dbReference>
<keyword evidence="2" id="KW-0012">Acyltransferase</keyword>
<evidence type="ECO:0000313" key="5">
    <source>
        <dbReference type="Proteomes" id="UP000295151"/>
    </source>
</evidence>
<protein>
    <submittedName>
        <fullName evidence="4">Ribosomal protein S18 acetylase RimI-like enzyme</fullName>
    </submittedName>
</protein>
<evidence type="ECO:0000313" key="4">
    <source>
        <dbReference type="EMBL" id="TDU84305.1"/>
    </source>
</evidence>
<feature type="domain" description="N-acetyltransferase" evidence="3">
    <location>
        <begin position="12"/>
        <end position="174"/>
    </location>
</feature>
<proteinExistence type="predicted"/>
<dbReference type="PROSITE" id="PS51186">
    <property type="entry name" value="GNAT"/>
    <property type="match status" value="1"/>
</dbReference>
<dbReference type="InterPro" id="IPR000182">
    <property type="entry name" value="GNAT_dom"/>
</dbReference>
<gene>
    <name evidence="4" type="ORF">EV138_6776</name>
</gene>
<evidence type="ECO:0000259" key="3">
    <source>
        <dbReference type="PROSITE" id="PS51186"/>
    </source>
</evidence>
<sequence>MNPTNYGGSMNPTIRPASMDDLDGVVASTAALFAEDAGERDPLRNPNWPEQHGTQWCRELLSNPNALVLVAVAGAGVGGHLVGNLYDPSDMWTVARAELVSMYVRPELRGQGVGGQLVDSFAEWARSRGAASLQVTAYAANAAALALYQSRGFAPLSITLTADAGEPPTPTNHG</sequence>
<keyword evidence="4" id="KW-0687">Ribonucleoprotein</keyword>
<dbReference type="GO" id="GO:0016747">
    <property type="term" value="F:acyltransferase activity, transferring groups other than amino-acyl groups"/>
    <property type="evidence" value="ECO:0007669"/>
    <property type="project" value="InterPro"/>
</dbReference>
<keyword evidence="1" id="KW-0808">Transferase</keyword>
<dbReference type="AlphaFoldDB" id="A0A4R7SZ29"/>
<dbReference type="PANTHER" id="PTHR43877">
    <property type="entry name" value="AMINOALKYLPHOSPHONATE N-ACETYLTRANSFERASE-RELATED-RELATED"/>
    <property type="match status" value="1"/>
</dbReference>
<dbReference type="EMBL" id="SOCE01000002">
    <property type="protein sequence ID" value="TDU84305.1"/>
    <property type="molecule type" value="Genomic_DNA"/>
</dbReference>
<accession>A0A4R7SZ29</accession>
<evidence type="ECO:0000256" key="2">
    <source>
        <dbReference type="ARBA" id="ARBA00023315"/>
    </source>
</evidence>
<dbReference type="CDD" id="cd04301">
    <property type="entry name" value="NAT_SF"/>
    <property type="match status" value="1"/>
</dbReference>
<dbReference type="PANTHER" id="PTHR43877:SF2">
    <property type="entry name" value="AMINOALKYLPHOSPHONATE N-ACETYLTRANSFERASE-RELATED"/>
    <property type="match status" value="1"/>
</dbReference>
<evidence type="ECO:0000256" key="1">
    <source>
        <dbReference type="ARBA" id="ARBA00022679"/>
    </source>
</evidence>
<keyword evidence="4" id="KW-0689">Ribosomal protein</keyword>
<comment type="caution">
    <text evidence="4">The sequence shown here is derived from an EMBL/GenBank/DDBJ whole genome shotgun (WGS) entry which is preliminary data.</text>
</comment>
<dbReference type="Pfam" id="PF00583">
    <property type="entry name" value="Acetyltransf_1"/>
    <property type="match status" value="1"/>
</dbReference>
<organism evidence="4 5">
    <name type="scientific">Kribbella voronezhensis</name>
    <dbReference type="NCBI Taxonomy" id="2512212"/>
    <lineage>
        <taxon>Bacteria</taxon>
        <taxon>Bacillati</taxon>
        <taxon>Actinomycetota</taxon>
        <taxon>Actinomycetes</taxon>
        <taxon>Propionibacteriales</taxon>
        <taxon>Kribbellaceae</taxon>
        <taxon>Kribbella</taxon>
    </lineage>
</organism>
<dbReference type="Proteomes" id="UP000295151">
    <property type="component" value="Unassembled WGS sequence"/>
</dbReference>
<dbReference type="InterPro" id="IPR016181">
    <property type="entry name" value="Acyl_CoA_acyltransferase"/>
</dbReference>